<dbReference type="Gene3D" id="2.160.20.60">
    <property type="entry name" value="Glutamate synthase, alpha subunit, C-terminal domain"/>
    <property type="match status" value="1"/>
</dbReference>
<dbReference type="PANTHER" id="PTHR15319">
    <property type="entry name" value="TATA BOX-BINDING PROTEIN ASSOCIATED FACTOR RNA POLYMERASE I SUBUNIT C"/>
    <property type="match status" value="1"/>
</dbReference>
<reference evidence="2 3" key="1">
    <citation type="journal article" date="2019" name="Genome Biol. Evol.">
        <title>Insights into the evolution of the New World diploid cottons (Gossypium, subgenus Houzingenia) based on genome sequencing.</title>
        <authorList>
            <person name="Grover C.E."/>
            <person name="Arick M.A. 2nd"/>
            <person name="Thrash A."/>
            <person name="Conover J.L."/>
            <person name="Sanders W.S."/>
            <person name="Peterson D.G."/>
            <person name="Frelichowski J.E."/>
            <person name="Scheffler J.A."/>
            <person name="Scheffler B.E."/>
            <person name="Wendel J.F."/>
        </authorList>
    </citation>
    <scope>NUCLEOTIDE SEQUENCE [LARGE SCALE GENOMIC DNA]</scope>
    <source>
        <strain evidence="2">27</strain>
        <tissue evidence="2">Leaf</tissue>
    </source>
</reference>
<feature type="domain" description="Glutamate synthase alpha subunit C-terminal" evidence="1">
    <location>
        <begin position="244"/>
        <end position="347"/>
    </location>
</feature>
<feature type="non-terminal residue" evidence="2">
    <location>
        <position position="350"/>
    </location>
</feature>
<name>A0A7J8RZC5_GOSDV</name>
<dbReference type="Pfam" id="PF01493">
    <property type="entry name" value="GXGXG"/>
    <property type="match status" value="1"/>
</dbReference>
<dbReference type="InterPro" id="IPR038801">
    <property type="entry name" value="TAF1C"/>
</dbReference>
<organism evidence="2 3">
    <name type="scientific">Gossypium davidsonii</name>
    <name type="common">Davidson's cotton</name>
    <name type="synonym">Gossypium klotzschianum subsp. davidsonii</name>
    <dbReference type="NCBI Taxonomy" id="34287"/>
    <lineage>
        <taxon>Eukaryota</taxon>
        <taxon>Viridiplantae</taxon>
        <taxon>Streptophyta</taxon>
        <taxon>Embryophyta</taxon>
        <taxon>Tracheophyta</taxon>
        <taxon>Spermatophyta</taxon>
        <taxon>Magnoliopsida</taxon>
        <taxon>eudicotyledons</taxon>
        <taxon>Gunneridae</taxon>
        <taxon>Pentapetalae</taxon>
        <taxon>rosids</taxon>
        <taxon>malvids</taxon>
        <taxon>Malvales</taxon>
        <taxon>Malvaceae</taxon>
        <taxon>Malvoideae</taxon>
        <taxon>Gossypium</taxon>
    </lineage>
</organism>
<accession>A0A7J8RZC5</accession>
<dbReference type="SUPFAM" id="SSF69336">
    <property type="entry name" value="Alpha subunit of glutamate synthase, C-terminal domain"/>
    <property type="match status" value="1"/>
</dbReference>
<dbReference type="GO" id="GO:0001650">
    <property type="term" value="C:fibrillar center"/>
    <property type="evidence" value="ECO:0007669"/>
    <property type="project" value="TreeGrafter"/>
</dbReference>
<dbReference type="EMBL" id="JABFAC010000007">
    <property type="protein sequence ID" value="MBA0619144.1"/>
    <property type="molecule type" value="Genomic_DNA"/>
</dbReference>
<dbReference type="Proteomes" id="UP000593561">
    <property type="component" value="Unassembled WGS sequence"/>
</dbReference>
<evidence type="ECO:0000313" key="3">
    <source>
        <dbReference type="Proteomes" id="UP000593561"/>
    </source>
</evidence>
<dbReference type="PANTHER" id="PTHR15319:SF1">
    <property type="entry name" value="TATA BOX-BINDING PROTEIN-ASSOCIATED FACTOR RNA POLYMERASE I SUBUNIT C"/>
    <property type="match status" value="1"/>
</dbReference>
<sequence>MPEESVVLLENGALFLFDLASYVNCQKLNGYIKGSKLRVLWDDSSCAKNYKWMCIEINWHPRILVVTQSDVALLLDFRHDECNVICLDKIEMLSPYAVVDEDQSLVFPRVGADGFQFVLASQSLLLLCDMHKTVVPMLRWAHDLDNPCFNDVIRLVSSRKIEAQRYCASWNLVQNFDVANGEPLFYFEDNLLYSSVGNEYEFPKRFKYLNFDYLRGYLKKSHNGFQQKESFNLDFHKILYEKLKGMAGGKLVVTPVENLGFYLEDATIVKNTCFYGAMGGQNFVRGKVGQRFTVRNSLAQVVVEGSSDYCCEYMTSGCVVVLGKVGRNVVAEMTGVLTYMFDEDDTLIPK</sequence>
<dbReference type="GO" id="GO:0001164">
    <property type="term" value="F:RNA polymerase I core promoter sequence-specific DNA binding"/>
    <property type="evidence" value="ECO:0007669"/>
    <property type="project" value="TreeGrafter"/>
</dbReference>
<protein>
    <recommendedName>
        <fullName evidence="1">Glutamate synthase alpha subunit C-terminal domain-containing protein</fullName>
    </recommendedName>
</protein>
<evidence type="ECO:0000313" key="2">
    <source>
        <dbReference type="EMBL" id="MBA0619144.1"/>
    </source>
</evidence>
<dbReference type="InterPro" id="IPR002489">
    <property type="entry name" value="Glu_synth_asu_C"/>
</dbReference>
<comment type="caution">
    <text evidence="2">The sequence shown here is derived from an EMBL/GenBank/DDBJ whole genome shotgun (WGS) entry which is preliminary data.</text>
</comment>
<dbReference type="AlphaFoldDB" id="A0A7J8RZC5"/>
<gene>
    <name evidence="2" type="ORF">Godav_028370</name>
</gene>
<dbReference type="InterPro" id="IPR036485">
    <property type="entry name" value="Glu_synth_asu_C_sf"/>
</dbReference>
<evidence type="ECO:0000259" key="1">
    <source>
        <dbReference type="Pfam" id="PF01493"/>
    </source>
</evidence>
<proteinExistence type="predicted"/>
<keyword evidence="3" id="KW-1185">Reference proteome</keyword>
<dbReference type="GO" id="GO:0016491">
    <property type="term" value="F:oxidoreductase activity"/>
    <property type="evidence" value="ECO:0007669"/>
    <property type="project" value="InterPro"/>
</dbReference>